<dbReference type="Proteomes" id="UP000748752">
    <property type="component" value="Unassembled WGS sequence"/>
</dbReference>
<name>A0ABS1CCL6_9GAMM</name>
<evidence type="ECO:0000256" key="1">
    <source>
        <dbReference type="ARBA" id="ARBA00004571"/>
    </source>
</evidence>
<keyword evidence="17" id="KW-1185">Reference proteome</keyword>
<dbReference type="InterPro" id="IPR037066">
    <property type="entry name" value="Plug_dom_sf"/>
</dbReference>
<keyword evidence="4 11" id="KW-0812">Transmembrane</keyword>
<feature type="signal peptide" evidence="13">
    <location>
        <begin position="1"/>
        <end position="32"/>
    </location>
</feature>
<reference evidence="16 17" key="1">
    <citation type="journal article" date="2020" name="Microorganisms">
        <title>Osmotic Adaptation and Compatible Solute Biosynthesis of Phototrophic Bacteria as Revealed from Genome Analyses.</title>
        <authorList>
            <person name="Imhoff J.F."/>
            <person name="Rahn T."/>
            <person name="Kunzel S."/>
            <person name="Keller A."/>
            <person name="Neulinger S.C."/>
        </authorList>
    </citation>
    <scope>NUCLEOTIDE SEQUENCE [LARGE SCALE GENOMIC DNA]</scope>
    <source>
        <strain evidence="16 17">DSM 6210</strain>
    </source>
</reference>
<evidence type="ECO:0000256" key="12">
    <source>
        <dbReference type="RuleBase" id="RU003357"/>
    </source>
</evidence>
<keyword evidence="6" id="KW-0406">Ion transport</keyword>
<dbReference type="CDD" id="cd01347">
    <property type="entry name" value="ligand_gated_channel"/>
    <property type="match status" value="1"/>
</dbReference>
<evidence type="ECO:0000256" key="3">
    <source>
        <dbReference type="ARBA" id="ARBA00022452"/>
    </source>
</evidence>
<evidence type="ECO:0000256" key="4">
    <source>
        <dbReference type="ARBA" id="ARBA00022692"/>
    </source>
</evidence>
<sequence length="638" mass="68628">MTQPAHRGPRQRRRGAPLLAASLLSLTTASQGANTDPAAEGGLAEDVSEVDPVVVTATRTAETADATLVPVSVVTREEIERTQARSTIDVLRGLPGLSIASFGGPGRVSSLYLRGANPNQILFLVDGIKVGSATTGQTEFQNLPVDQIERIEVVRGPRSSLYGSEAAGGVVQVFTRRGGGPLRTFGSLTAGRYQTAGIAGGIRGGGEQGRFSVSGNFDQSQGFDACAGRGAPYFDGCGTDEPDADGYTNYGVSASAGYDISERMSIDANFLRAETDVDYDGAFQNEARNLQQVAGVNLRLRPLDYWDVKLAAGRSWDEQRNFNDGDFASRFDTRRDSLSLQNDVAVGANHLVTVGVDYQEDSVTSDVDYAVSARDNIGVFGEYQAWLGPVGVKASLRHDDNEQFGGHTTGDLVLGYDITPDLRVTAAYGTAFTAPTFNDLYFPGDAFFAGGNPDLEPEESRSAELGLAGRTGPMDWSLNVYETRIDDLITLVPPTFAAENIDAARIRGLEAVTVGRLLGTDIRANLTLLDPRNEADGPDDGNLLARRPEQTFRLDLDRSFDKVGVGATVFVAGRRFDDPANNVRLDGYGLLDLRASYAVSESVQIQARLENVFDEDYETVAFYNQPGRGLYVTLRYTP</sequence>
<evidence type="ECO:0000313" key="17">
    <source>
        <dbReference type="Proteomes" id="UP000748752"/>
    </source>
</evidence>
<evidence type="ECO:0000256" key="7">
    <source>
        <dbReference type="ARBA" id="ARBA00023077"/>
    </source>
</evidence>
<keyword evidence="3 11" id="KW-1134">Transmembrane beta strand</keyword>
<evidence type="ECO:0000259" key="15">
    <source>
        <dbReference type="Pfam" id="PF07715"/>
    </source>
</evidence>
<dbReference type="Gene3D" id="2.170.130.10">
    <property type="entry name" value="TonB-dependent receptor, plug domain"/>
    <property type="match status" value="1"/>
</dbReference>
<gene>
    <name evidence="16" type="primary">btuB</name>
    <name evidence="16" type="ORF">CKO31_02535</name>
</gene>
<comment type="similarity">
    <text evidence="11 12">Belongs to the TonB-dependent receptor family.</text>
</comment>
<comment type="subcellular location">
    <subcellularLocation>
        <location evidence="1 11">Cell outer membrane</location>
        <topology evidence="1 11">Multi-pass membrane protein</topology>
    </subcellularLocation>
</comment>
<feature type="chain" id="PRO_5046777003" evidence="13">
    <location>
        <begin position="33"/>
        <end position="638"/>
    </location>
</feature>
<evidence type="ECO:0000256" key="5">
    <source>
        <dbReference type="ARBA" id="ARBA00022729"/>
    </source>
</evidence>
<evidence type="ECO:0000256" key="9">
    <source>
        <dbReference type="ARBA" id="ARBA00023136"/>
    </source>
</evidence>
<evidence type="ECO:0000256" key="11">
    <source>
        <dbReference type="PROSITE-ProRule" id="PRU01360"/>
    </source>
</evidence>
<dbReference type="InterPro" id="IPR000531">
    <property type="entry name" value="Beta-barrel_TonB"/>
</dbReference>
<dbReference type="NCBIfam" id="TIGR01779">
    <property type="entry name" value="TonB-B12"/>
    <property type="match status" value="1"/>
</dbReference>
<keyword evidence="5 13" id="KW-0732">Signal</keyword>
<protein>
    <submittedName>
        <fullName evidence="16">TonB-dependent vitamin B12 receptor</fullName>
    </submittedName>
</protein>
<evidence type="ECO:0000256" key="13">
    <source>
        <dbReference type="SAM" id="SignalP"/>
    </source>
</evidence>
<dbReference type="PANTHER" id="PTHR30069:SF53">
    <property type="entry name" value="COLICIN I RECEPTOR-RELATED"/>
    <property type="match status" value="1"/>
</dbReference>
<dbReference type="EMBL" id="NRRV01000004">
    <property type="protein sequence ID" value="MBK1629630.1"/>
    <property type="molecule type" value="Genomic_DNA"/>
</dbReference>
<comment type="caution">
    <text evidence="16">The sequence shown here is derived from an EMBL/GenBank/DDBJ whole genome shotgun (WGS) entry which is preliminary data.</text>
</comment>
<keyword evidence="10 11" id="KW-0998">Cell outer membrane</keyword>
<dbReference type="InterPro" id="IPR036942">
    <property type="entry name" value="Beta-barrel_TonB_sf"/>
</dbReference>
<evidence type="ECO:0000259" key="14">
    <source>
        <dbReference type="Pfam" id="PF00593"/>
    </source>
</evidence>
<keyword evidence="2 11" id="KW-0813">Transport</keyword>
<dbReference type="Pfam" id="PF07715">
    <property type="entry name" value="Plug"/>
    <property type="match status" value="1"/>
</dbReference>
<organism evidence="16 17">
    <name type="scientific">Thiohalocapsa halophila</name>
    <dbReference type="NCBI Taxonomy" id="69359"/>
    <lineage>
        <taxon>Bacteria</taxon>
        <taxon>Pseudomonadati</taxon>
        <taxon>Pseudomonadota</taxon>
        <taxon>Gammaproteobacteria</taxon>
        <taxon>Chromatiales</taxon>
        <taxon>Chromatiaceae</taxon>
        <taxon>Thiohalocapsa</taxon>
    </lineage>
</organism>
<keyword evidence="16" id="KW-0675">Receptor</keyword>
<dbReference type="InterPro" id="IPR039426">
    <property type="entry name" value="TonB-dep_rcpt-like"/>
</dbReference>
<dbReference type="Gene3D" id="2.40.170.20">
    <property type="entry name" value="TonB-dependent receptor, beta-barrel domain"/>
    <property type="match status" value="1"/>
</dbReference>
<evidence type="ECO:0000256" key="6">
    <source>
        <dbReference type="ARBA" id="ARBA00023065"/>
    </source>
</evidence>
<accession>A0ABS1CCL6</accession>
<dbReference type="PANTHER" id="PTHR30069">
    <property type="entry name" value="TONB-DEPENDENT OUTER MEMBRANE RECEPTOR"/>
    <property type="match status" value="1"/>
</dbReference>
<evidence type="ECO:0000256" key="2">
    <source>
        <dbReference type="ARBA" id="ARBA00022448"/>
    </source>
</evidence>
<keyword evidence="8" id="KW-0626">Porin</keyword>
<proteinExistence type="inferred from homology"/>
<dbReference type="Pfam" id="PF00593">
    <property type="entry name" value="TonB_dep_Rec_b-barrel"/>
    <property type="match status" value="1"/>
</dbReference>
<evidence type="ECO:0000256" key="8">
    <source>
        <dbReference type="ARBA" id="ARBA00023114"/>
    </source>
</evidence>
<feature type="domain" description="TonB-dependent receptor-like beta-barrel" evidence="14">
    <location>
        <begin position="246"/>
        <end position="612"/>
    </location>
</feature>
<dbReference type="SUPFAM" id="SSF56935">
    <property type="entry name" value="Porins"/>
    <property type="match status" value="1"/>
</dbReference>
<feature type="domain" description="TonB-dependent receptor plug" evidence="15">
    <location>
        <begin position="66"/>
        <end position="170"/>
    </location>
</feature>
<keyword evidence="7 12" id="KW-0798">TonB box</keyword>
<dbReference type="InterPro" id="IPR012910">
    <property type="entry name" value="Plug_dom"/>
</dbReference>
<evidence type="ECO:0000313" key="16">
    <source>
        <dbReference type="EMBL" id="MBK1629630.1"/>
    </source>
</evidence>
<keyword evidence="9 11" id="KW-0472">Membrane</keyword>
<dbReference type="PROSITE" id="PS52016">
    <property type="entry name" value="TONB_DEPENDENT_REC_3"/>
    <property type="match status" value="1"/>
</dbReference>
<evidence type="ECO:0000256" key="10">
    <source>
        <dbReference type="ARBA" id="ARBA00023237"/>
    </source>
</evidence>
<dbReference type="InterPro" id="IPR010101">
    <property type="entry name" value="B12_transptr_BtuB"/>
</dbReference>